<proteinExistence type="predicted"/>
<feature type="region of interest" description="Disordered" evidence="1">
    <location>
        <begin position="1"/>
        <end position="24"/>
    </location>
</feature>
<evidence type="ECO:0000313" key="2">
    <source>
        <dbReference type="EMBL" id="CBX98920.1"/>
    </source>
</evidence>
<accession>E5A5M2</accession>
<sequence>MCYPGTDPQSEVVQASAIASSQDESDNYDIAELETLQTAIDKTVWVPIYSIQSYLKAGSSIIVHLENAYFYTAVCPVGRGSSDFQGM</sequence>
<dbReference type="HOGENOM" id="CLU_2483772_0_0_1"/>
<dbReference type="GeneID" id="13282395"/>
<dbReference type="AlphaFoldDB" id="E5A5M2"/>
<dbReference type="EMBL" id="FP929134">
    <property type="protein sequence ID" value="CBX98920.1"/>
    <property type="molecule type" value="Genomic_DNA"/>
</dbReference>
<organism evidence="3">
    <name type="scientific">Leptosphaeria maculans (strain JN3 / isolate v23.1.3 / race Av1-4-5-6-7-8)</name>
    <name type="common">Blackleg fungus</name>
    <name type="synonym">Phoma lingam</name>
    <dbReference type="NCBI Taxonomy" id="985895"/>
    <lineage>
        <taxon>Eukaryota</taxon>
        <taxon>Fungi</taxon>
        <taxon>Dikarya</taxon>
        <taxon>Ascomycota</taxon>
        <taxon>Pezizomycotina</taxon>
        <taxon>Dothideomycetes</taxon>
        <taxon>Pleosporomycetidae</taxon>
        <taxon>Pleosporales</taxon>
        <taxon>Pleosporineae</taxon>
        <taxon>Leptosphaeriaceae</taxon>
        <taxon>Plenodomus</taxon>
        <taxon>Plenodomus lingam/Leptosphaeria maculans species complex</taxon>
    </lineage>
</organism>
<feature type="compositionally biased region" description="Polar residues" evidence="1">
    <location>
        <begin position="7"/>
        <end position="22"/>
    </location>
</feature>
<protein>
    <submittedName>
        <fullName evidence="2">Predicted protein</fullName>
    </submittedName>
</protein>
<dbReference type="VEuPathDB" id="FungiDB:LEMA_uP081590.1"/>
<name>E5A5M2_LEPMJ</name>
<reference evidence="3" key="1">
    <citation type="journal article" date="2011" name="Nat. Commun.">
        <title>Effector diversification within compartments of the Leptosphaeria maculans genome affected by Repeat-Induced Point mutations.</title>
        <authorList>
            <person name="Rouxel T."/>
            <person name="Grandaubert J."/>
            <person name="Hane J.K."/>
            <person name="Hoede C."/>
            <person name="van de Wouw A.P."/>
            <person name="Couloux A."/>
            <person name="Dominguez V."/>
            <person name="Anthouard V."/>
            <person name="Bally P."/>
            <person name="Bourras S."/>
            <person name="Cozijnsen A.J."/>
            <person name="Ciuffetti L.M."/>
            <person name="Degrave A."/>
            <person name="Dilmaghani A."/>
            <person name="Duret L."/>
            <person name="Fudal I."/>
            <person name="Goodwin S.B."/>
            <person name="Gout L."/>
            <person name="Glaser N."/>
            <person name="Linglin J."/>
            <person name="Kema G.H.J."/>
            <person name="Lapalu N."/>
            <person name="Lawrence C.B."/>
            <person name="May K."/>
            <person name="Meyer M."/>
            <person name="Ollivier B."/>
            <person name="Poulain J."/>
            <person name="Schoch C.L."/>
            <person name="Simon A."/>
            <person name="Spatafora J.W."/>
            <person name="Stachowiak A."/>
            <person name="Turgeon B.G."/>
            <person name="Tyler B.M."/>
            <person name="Vincent D."/>
            <person name="Weissenbach J."/>
            <person name="Amselem J."/>
            <person name="Quesneville H."/>
            <person name="Oliver R.P."/>
            <person name="Wincker P."/>
            <person name="Balesdent M.-H."/>
            <person name="Howlett B.J."/>
        </authorList>
    </citation>
    <scope>NUCLEOTIDE SEQUENCE [LARGE SCALE GENOMIC DNA]</scope>
    <source>
        <strain evidence="3">JN3 / isolate v23.1.3 / race Av1-4-5-6-7-8</strain>
    </source>
</reference>
<evidence type="ECO:0000256" key="1">
    <source>
        <dbReference type="SAM" id="MobiDB-lite"/>
    </source>
</evidence>
<dbReference type="Proteomes" id="UP000002668">
    <property type="component" value="Genome"/>
</dbReference>
<dbReference type="InParanoid" id="E5A5M2"/>
<gene>
    <name evidence="2" type="ORF">LEMA_uP081590.1</name>
</gene>
<evidence type="ECO:0000313" key="3">
    <source>
        <dbReference type="Proteomes" id="UP000002668"/>
    </source>
</evidence>
<keyword evidence="3" id="KW-1185">Reference proteome</keyword>
<dbReference type="RefSeq" id="XP_003842399.1">
    <property type="nucleotide sequence ID" value="XM_003842351.1"/>
</dbReference>